<dbReference type="GO" id="GO:0005506">
    <property type="term" value="F:iron ion binding"/>
    <property type="evidence" value="ECO:0007669"/>
    <property type="project" value="InterPro"/>
</dbReference>
<dbReference type="InterPro" id="IPR010982">
    <property type="entry name" value="Lambda_DNA-bd_dom_sf"/>
</dbReference>
<dbReference type="AlphaFoldDB" id="A0A1H9VSM2"/>
<dbReference type="EMBL" id="FOGL01000027">
    <property type="protein sequence ID" value="SES24665.1"/>
    <property type="molecule type" value="Genomic_DNA"/>
</dbReference>
<sequence length="212" mass="24157">MDSAKVGRLIQSLRKEKNMTQRNLALLMNVSEQAISKWERGIGCPDISLLSRLSEILGVNIEKILAGELRPNDQDNGSMGRMKWYSCKGCGNVITSTGGINLSCCDRILEPLQANPVNEEHNITVEEVENDYYVTLKHEMSKEHYISFIAYVSIDRVLIIKLYPEQDADTRFPKQYGGTLYFHCSQHGLFHYDMGRSKRRKGQKGEKSITDH</sequence>
<organism evidence="3 4">
    <name type="scientific">Gracilibacillus ureilyticus</name>
    <dbReference type="NCBI Taxonomy" id="531814"/>
    <lineage>
        <taxon>Bacteria</taxon>
        <taxon>Bacillati</taxon>
        <taxon>Bacillota</taxon>
        <taxon>Bacilli</taxon>
        <taxon>Bacillales</taxon>
        <taxon>Bacillaceae</taxon>
        <taxon>Gracilibacillus</taxon>
    </lineage>
</organism>
<dbReference type="SUPFAM" id="SSF49367">
    <property type="entry name" value="Superoxide reductase-like"/>
    <property type="match status" value="1"/>
</dbReference>
<evidence type="ECO:0000313" key="3">
    <source>
        <dbReference type="EMBL" id="SES24665.1"/>
    </source>
</evidence>
<dbReference type="PANTHER" id="PTHR46558:SF11">
    <property type="entry name" value="HTH-TYPE TRANSCRIPTIONAL REGULATOR XRE"/>
    <property type="match status" value="1"/>
</dbReference>
<dbReference type="RefSeq" id="WP_089744105.1">
    <property type="nucleotide sequence ID" value="NZ_FOGL01000027.1"/>
</dbReference>
<evidence type="ECO:0000313" key="4">
    <source>
        <dbReference type="Proteomes" id="UP000199687"/>
    </source>
</evidence>
<protein>
    <submittedName>
        <fullName evidence="3">Helix-turn-helix</fullName>
    </submittedName>
</protein>
<keyword evidence="1" id="KW-0238">DNA-binding</keyword>
<dbReference type="GO" id="GO:0003677">
    <property type="term" value="F:DNA binding"/>
    <property type="evidence" value="ECO:0007669"/>
    <property type="project" value="UniProtKB-KW"/>
</dbReference>
<dbReference type="GO" id="GO:0016491">
    <property type="term" value="F:oxidoreductase activity"/>
    <property type="evidence" value="ECO:0007669"/>
    <property type="project" value="InterPro"/>
</dbReference>
<proteinExistence type="predicted"/>
<dbReference type="Gene3D" id="2.60.40.730">
    <property type="entry name" value="SOR catalytic domain"/>
    <property type="match status" value="1"/>
</dbReference>
<evidence type="ECO:0000256" key="1">
    <source>
        <dbReference type="ARBA" id="ARBA00023125"/>
    </source>
</evidence>
<dbReference type="STRING" id="531814.SAMN04487944_12714"/>
<dbReference type="Gene3D" id="1.10.260.40">
    <property type="entry name" value="lambda repressor-like DNA-binding domains"/>
    <property type="match status" value="1"/>
</dbReference>
<dbReference type="CDD" id="cd00093">
    <property type="entry name" value="HTH_XRE"/>
    <property type="match status" value="1"/>
</dbReference>
<dbReference type="OrthoDB" id="9812495at2"/>
<feature type="domain" description="HTH cro/C1-type" evidence="2">
    <location>
        <begin position="10"/>
        <end position="64"/>
    </location>
</feature>
<keyword evidence="4" id="KW-1185">Reference proteome</keyword>
<dbReference type="Proteomes" id="UP000199687">
    <property type="component" value="Unassembled WGS sequence"/>
</dbReference>
<gene>
    <name evidence="3" type="ORF">SAMN04487944_12714</name>
</gene>
<dbReference type="SMART" id="SM00530">
    <property type="entry name" value="HTH_XRE"/>
    <property type="match status" value="1"/>
</dbReference>
<reference evidence="3 4" key="1">
    <citation type="submission" date="2016-10" db="EMBL/GenBank/DDBJ databases">
        <authorList>
            <person name="de Groot N.N."/>
        </authorList>
    </citation>
    <scope>NUCLEOTIDE SEQUENCE [LARGE SCALE GENOMIC DNA]</scope>
    <source>
        <strain evidence="3 4">CGMCC 1.7727</strain>
    </source>
</reference>
<evidence type="ECO:0000259" key="2">
    <source>
        <dbReference type="PROSITE" id="PS50943"/>
    </source>
</evidence>
<dbReference type="SUPFAM" id="SSF47413">
    <property type="entry name" value="lambda repressor-like DNA-binding domains"/>
    <property type="match status" value="1"/>
</dbReference>
<accession>A0A1H9VSM2</accession>
<dbReference type="PROSITE" id="PS50943">
    <property type="entry name" value="HTH_CROC1"/>
    <property type="match status" value="1"/>
</dbReference>
<dbReference type="InterPro" id="IPR001387">
    <property type="entry name" value="Cro/C1-type_HTH"/>
</dbReference>
<dbReference type="PANTHER" id="PTHR46558">
    <property type="entry name" value="TRACRIPTIONAL REGULATORY PROTEIN-RELATED-RELATED"/>
    <property type="match status" value="1"/>
</dbReference>
<dbReference type="InterPro" id="IPR036073">
    <property type="entry name" value="Desulfoferrodoxin_Fe-bd_dom_sf"/>
</dbReference>
<dbReference type="Pfam" id="PF01381">
    <property type="entry name" value="HTH_3"/>
    <property type="match status" value="1"/>
</dbReference>
<name>A0A1H9VSM2_9BACI</name>